<keyword evidence="3" id="KW-1185">Reference proteome</keyword>
<dbReference type="Proteomes" id="UP001597221">
    <property type="component" value="Unassembled WGS sequence"/>
</dbReference>
<organism evidence="2 3">
    <name type="scientific">Oceanobacillus luteolus</name>
    <dbReference type="NCBI Taxonomy" id="1274358"/>
    <lineage>
        <taxon>Bacteria</taxon>
        <taxon>Bacillati</taxon>
        <taxon>Bacillota</taxon>
        <taxon>Bacilli</taxon>
        <taxon>Bacillales</taxon>
        <taxon>Bacillaceae</taxon>
        <taxon>Oceanobacillus</taxon>
    </lineage>
</organism>
<keyword evidence="1" id="KW-0812">Transmembrane</keyword>
<evidence type="ECO:0000313" key="3">
    <source>
        <dbReference type="Proteomes" id="UP001597221"/>
    </source>
</evidence>
<feature type="transmembrane region" description="Helical" evidence="1">
    <location>
        <begin position="40"/>
        <end position="56"/>
    </location>
</feature>
<evidence type="ECO:0000256" key="1">
    <source>
        <dbReference type="SAM" id="Phobius"/>
    </source>
</evidence>
<keyword evidence="1" id="KW-1133">Transmembrane helix</keyword>
<evidence type="ECO:0000313" key="2">
    <source>
        <dbReference type="EMBL" id="MFD1608831.1"/>
    </source>
</evidence>
<sequence>MKLIPIYTQNFKERQNFTIFIDKQTNRTYKAYQKELSQKYFWIAFFPILALLRGIKDISPSISNLMVILFILCLVGIGIVSGMLFYKKFVYEELREIYFTEAEVKDYIERGEKVFKLEVSIALISFCIVLLLVYLFFVFKNIVFLIFMFFSMIFFIVYLCRLPLERIKLYI</sequence>
<accession>A0ABW4HTG1</accession>
<dbReference type="EMBL" id="JBHUDE010000135">
    <property type="protein sequence ID" value="MFD1608831.1"/>
    <property type="molecule type" value="Genomic_DNA"/>
</dbReference>
<keyword evidence="1" id="KW-0472">Membrane</keyword>
<protein>
    <recommendedName>
        <fullName evidence="4">DUF3278 domain-containing protein</fullName>
    </recommendedName>
</protein>
<comment type="caution">
    <text evidence="2">The sequence shown here is derived from an EMBL/GenBank/DDBJ whole genome shotgun (WGS) entry which is preliminary data.</text>
</comment>
<gene>
    <name evidence="2" type="ORF">ACFSBH_14490</name>
</gene>
<feature type="transmembrane region" description="Helical" evidence="1">
    <location>
        <begin position="142"/>
        <end position="160"/>
    </location>
</feature>
<dbReference type="RefSeq" id="WP_379598268.1">
    <property type="nucleotide sequence ID" value="NZ_JBHUDE010000135.1"/>
</dbReference>
<feature type="transmembrane region" description="Helical" evidence="1">
    <location>
        <begin position="62"/>
        <end position="86"/>
    </location>
</feature>
<name>A0ABW4HTG1_9BACI</name>
<feature type="transmembrane region" description="Helical" evidence="1">
    <location>
        <begin position="117"/>
        <end position="136"/>
    </location>
</feature>
<reference evidence="3" key="1">
    <citation type="journal article" date="2019" name="Int. J. Syst. Evol. Microbiol.">
        <title>The Global Catalogue of Microorganisms (GCM) 10K type strain sequencing project: providing services to taxonomists for standard genome sequencing and annotation.</title>
        <authorList>
            <consortium name="The Broad Institute Genomics Platform"/>
            <consortium name="The Broad Institute Genome Sequencing Center for Infectious Disease"/>
            <person name="Wu L."/>
            <person name="Ma J."/>
        </authorList>
    </citation>
    <scope>NUCLEOTIDE SEQUENCE [LARGE SCALE GENOMIC DNA]</scope>
    <source>
        <strain evidence="3">CGMCC 1.12376</strain>
    </source>
</reference>
<proteinExistence type="predicted"/>
<evidence type="ECO:0008006" key="4">
    <source>
        <dbReference type="Google" id="ProtNLM"/>
    </source>
</evidence>